<evidence type="ECO:0000313" key="2">
    <source>
        <dbReference type="Proteomes" id="UP001162992"/>
    </source>
</evidence>
<gene>
    <name evidence="1" type="ORF">O6H91_06G114600</name>
</gene>
<keyword evidence="2" id="KW-1185">Reference proteome</keyword>
<accession>A0ACC2DHT1</accession>
<sequence length="472" mass="52565">MSTAFQAAASKQPLQQHFQIATRSFRPEDLPRERFLQTMANSFSSDEGGSVLMLGRNVAKPLAAGMVDAGKDGSPVNGSHGSLKFNRVGGGLQGFEAAEAAGQADPKVDNGFTRPDMYKAALVGSVAFYERHVFLCYKEAQSWPPQVEAADFDRLPRHLVAALRARRNDMPKKTRLTICEGRDGTDSCNGDVFIFPDMLKYRSLTHFDVDTFVEEVLVRGKEWNPGKPEHLTGSHIFVCAHANRDARCGHCGPILIERFKEEIAKCGLKGKVFVRACSHVSGHKYAGNVIVYSSQAKDGVTGHWYGYVTPNDVNDLLHLHIGKGQIVERLWRGQLGLKEEEQKQAQQIRLQFRLSNGCQEEQTEGCVCGAKQDKCCSDGSHKMSPQIDYVNSETQSEFGVHPELIRHNISNSVEENRLSARQPNQVSRIQSCWHKVTNFFETWEREDTFVSLVVIGAAVSAGLAYRLYKMTI</sequence>
<dbReference type="EMBL" id="CM055097">
    <property type="protein sequence ID" value="KAJ7553827.1"/>
    <property type="molecule type" value="Genomic_DNA"/>
</dbReference>
<name>A0ACC2DHT1_DIPCM</name>
<protein>
    <submittedName>
        <fullName evidence="1">Uncharacterized protein</fullName>
    </submittedName>
</protein>
<reference evidence="2" key="1">
    <citation type="journal article" date="2024" name="Proc. Natl. Acad. Sci. U.S.A.">
        <title>Extraordinary preservation of gene collinearity over three hundred million years revealed in homosporous lycophytes.</title>
        <authorList>
            <person name="Li C."/>
            <person name="Wickell D."/>
            <person name="Kuo L.Y."/>
            <person name="Chen X."/>
            <person name="Nie B."/>
            <person name="Liao X."/>
            <person name="Peng D."/>
            <person name="Ji J."/>
            <person name="Jenkins J."/>
            <person name="Williams M."/>
            <person name="Shu S."/>
            <person name="Plott C."/>
            <person name="Barry K."/>
            <person name="Rajasekar S."/>
            <person name="Grimwood J."/>
            <person name="Han X."/>
            <person name="Sun S."/>
            <person name="Hou Z."/>
            <person name="He W."/>
            <person name="Dai G."/>
            <person name="Sun C."/>
            <person name="Schmutz J."/>
            <person name="Leebens-Mack J.H."/>
            <person name="Li F.W."/>
            <person name="Wang L."/>
        </authorList>
    </citation>
    <scope>NUCLEOTIDE SEQUENCE [LARGE SCALE GENOMIC DNA]</scope>
    <source>
        <strain evidence="2">cv. PW_Plant_1</strain>
    </source>
</reference>
<proteinExistence type="predicted"/>
<comment type="caution">
    <text evidence="1">The sequence shown here is derived from an EMBL/GenBank/DDBJ whole genome shotgun (WGS) entry which is preliminary data.</text>
</comment>
<evidence type="ECO:0000313" key="1">
    <source>
        <dbReference type="EMBL" id="KAJ7553827.1"/>
    </source>
</evidence>
<organism evidence="1 2">
    <name type="scientific">Diphasiastrum complanatum</name>
    <name type="common">Issler's clubmoss</name>
    <name type="synonym">Lycopodium complanatum</name>
    <dbReference type="NCBI Taxonomy" id="34168"/>
    <lineage>
        <taxon>Eukaryota</taxon>
        <taxon>Viridiplantae</taxon>
        <taxon>Streptophyta</taxon>
        <taxon>Embryophyta</taxon>
        <taxon>Tracheophyta</taxon>
        <taxon>Lycopodiopsida</taxon>
        <taxon>Lycopodiales</taxon>
        <taxon>Lycopodiaceae</taxon>
        <taxon>Lycopodioideae</taxon>
        <taxon>Diphasiastrum</taxon>
    </lineage>
</organism>
<dbReference type="Proteomes" id="UP001162992">
    <property type="component" value="Chromosome 6"/>
</dbReference>